<dbReference type="AlphaFoldDB" id="A0A4Y1WSH8"/>
<dbReference type="EMBL" id="AP019735">
    <property type="protein sequence ID" value="BBL03504.1"/>
    <property type="molecule type" value="Genomic_DNA"/>
</dbReference>
<sequence length="451" mass="51725">MMFETDCPKVNEAWELAVKTVRYNIRDSILAAGADYGGEWTRDVAINTWNGTDLFIPEVMERSLWHVTDGRRTVGHQYWDKIIWVQGAYYHYLLTRDTNFLKEAYICSRNTMKQLETVAYDPSYGLFTGPSVFNDGISAFEEPIYDASKPDLSGVMRHNTQNIKCLSTNCVYYMAYRALNEMHRILGETEHVEYAGKAETLKENIRRNFFSPRGKLYYAIDEQGGVHKHQEALGNAFAILSGIVTPLEGHLTLIRNETTEYGVPSITPTFKRFSKERPGRHNRLIWPFVNAFYAEAALVTGDWDIFEHEFRAMAALALDEDNGNYNFYEIFDPETGKPEGGNQAGRAVWHSRRHQTWSATGYMTMVCQGICGLRPNPDGIEIRPYLPRGINRLSIKGLKFGKMTLDIDLQGQGYRIVDFRVDGRKSANHFIAADETGRRHIEIRLDRPRFP</sequence>
<reference evidence="3" key="1">
    <citation type="submission" date="2019-06" db="EMBL/GenBank/DDBJ databases">
        <title>Alistipes onderdonkii subsp. vulgaris subsp. nov., Alistipes dispar sp. nov. and Alistipes communis sp. nov., isolated from human faeces, and creation of Alistipes onderdonkii subsp. onderdonkii subsp. nov.</title>
        <authorList>
            <person name="Sakamoto M."/>
            <person name="Ikeyama N."/>
            <person name="Ogata Y."/>
            <person name="Suda W."/>
            <person name="Iino T."/>
            <person name="Hattori M."/>
            <person name="Ohkuma M."/>
        </authorList>
    </citation>
    <scope>NUCLEOTIDE SEQUENCE [LARGE SCALE GENOMIC DNA]</scope>
    <source>
        <strain evidence="3">5CBH24</strain>
    </source>
</reference>
<keyword evidence="3" id="KW-1185">Reference proteome</keyword>
<organism evidence="2 3">
    <name type="scientific">Alistipes communis</name>
    <dbReference type="NCBI Taxonomy" id="2585118"/>
    <lineage>
        <taxon>Bacteria</taxon>
        <taxon>Pseudomonadati</taxon>
        <taxon>Bacteroidota</taxon>
        <taxon>Bacteroidia</taxon>
        <taxon>Bacteroidales</taxon>
        <taxon>Rikenellaceae</taxon>
        <taxon>Alistipes</taxon>
    </lineage>
</organism>
<dbReference type="Gene3D" id="2.60.420.10">
    <property type="entry name" value="Maltose phosphorylase, domain 3"/>
    <property type="match status" value="1"/>
</dbReference>
<feature type="domain" description="Mannosylglycerate hydrolase MGH1-like glycoside hydrolase" evidence="1">
    <location>
        <begin position="155"/>
        <end position="358"/>
    </location>
</feature>
<dbReference type="GO" id="GO:0005975">
    <property type="term" value="P:carbohydrate metabolic process"/>
    <property type="evidence" value="ECO:0007669"/>
    <property type="project" value="InterPro"/>
</dbReference>
<dbReference type="KEGG" id="acou:A5CBH24_08170"/>
<protein>
    <recommendedName>
        <fullName evidence="1">Mannosylglycerate hydrolase MGH1-like glycoside hydrolase domain-containing protein</fullName>
    </recommendedName>
</protein>
<dbReference type="Proteomes" id="UP000318946">
    <property type="component" value="Chromosome"/>
</dbReference>
<dbReference type="InterPro" id="IPR008928">
    <property type="entry name" value="6-hairpin_glycosidase_sf"/>
</dbReference>
<dbReference type="PANTHER" id="PTHR34987">
    <property type="entry name" value="C, PUTATIVE (AFU_ORTHOLOGUE AFUA_3G02880)-RELATED"/>
    <property type="match status" value="1"/>
</dbReference>
<dbReference type="Pfam" id="PF22422">
    <property type="entry name" value="MGH1-like_GH"/>
    <property type="match status" value="1"/>
</dbReference>
<evidence type="ECO:0000259" key="1">
    <source>
        <dbReference type="Pfam" id="PF22422"/>
    </source>
</evidence>
<dbReference type="InterPro" id="IPR012341">
    <property type="entry name" value="6hp_glycosidase-like_sf"/>
</dbReference>
<evidence type="ECO:0000313" key="3">
    <source>
        <dbReference type="Proteomes" id="UP000318946"/>
    </source>
</evidence>
<evidence type="ECO:0000313" key="2">
    <source>
        <dbReference type="EMBL" id="BBL03504.1"/>
    </source>
</evidence>
<gene>
    <name evidence="2" type="ORF">A5CBH24_08170</name>
</gene>
<name>A0A4Y1WSH8_9BACT</name>
<dbReference type="SUPFAM" id="SSF48208">
    <property type="entry name" value="Six-hairpin glycosidases"/>
    <property type="match status" value="1"/>
</dbReference>
<dbReference type="PANTHER" id="PTHR34987:SF2">
    <property type="entry name" value="B, PUTATIVE (AFU_ORTHOLOGUE AFUA_7G05040)-RELATED"/>
    <property type="match status" value="1"/>
</dbReference>
<dbReference type="Gene3D" id="1.50.10.10">
    <property type="match status" value="1"/>
</dbReference>
<dbReference type="InterPro" id="IPR054491">
    <property type="entry name" value="MGH1-like_GH"/>
</dbReference>
<accession>A0A4Y1WSH8</accession>
<proteinExistence type="predicted"/>